<evidence type="ECO:0000256" key="1">
    <source>
        <dbReference type="SAM" id="Phobius"/>
    </source>
</evidence>
<feature type="transmembrane region" description="Helical" evidence="1">
    <location>
        <begin position="164"/>
        <end position="187"/>
    </location>
</feature>
<dbReference type="Proteomes" id="UP000638732">
    <property type="component" value="Unassembled WGS sequence"/>
</dbReference>
<feature type="transmembrane region" description="Helical" evidence="1">
    <location>
        <begin position="233"/>
        <end position="253"/>
    </location>
</feature>
<proteinExistence type="predicted"/>
<feature type="transmembrane region" description="Helical" evidence="1">
    <location>
        <begin position="36"/>
        <end position="57"/>
    </location>
</feature>
<sequence>MGKILANIKKFLSFRFNLQEGRATDAEIKDSIVSNVVFKGVNLWALIFAIFIASIGLNVNSTAVIIGAMLISPIMGPIMGVGLGIGINDLDLVKRGLMNLLVATLIGIITSTIYFSVTPLHEAQSELLARTLPSVWDVFIAFFGGAAGMVAASRKEKSNVIPGVAIATALMPPLCTAGFGIATGNWYYVLGALYLYFINSVFIAIATFVISRYIKMRKKHLADAGQEKKVNRYIIIIVVITILPSILMAYRIADRSIFETNARRFVEEEFKFKNTQVISKAFHYNLKRIDLLLIGKDLKPEKIDSLSKDLANYNLKGIKLNIRQGLDAGEHIDISQIKASILDEVYATQFKGDTVTDTIVRTTSPSKLSKDTAVFNELKVLYPTIQSFGINQTVVYHTDKTKADTVKLVLATFKTPIADADRKRMQAWLSVRYKAPKLRLLIDGK</sequence>
<name>A0A965ZHZ1_9SPHI</name>
<comment type="caution">
    <text evidence="2">The sequence shown here is derived from an EMBL/GenBank/DDBJ whole genome shotgun (WGS) entry which is preliminary data.</text>
</comment>
<feature type="transmembrane region" description="Helical" evidence="1">
    <location>
        <begin position="63"/>
        <end position="85"/>
    </location>
</feature>
<dbReference type="AlphaFoldDB" id="A0A965ZHZ1"/>
<dbReference type="InterPro" id="IPR005240">
    <property type="entry name" value="DUF389"/>
</dbReference>
<protein>
    <submittedName>
        <fullName evidence="2">DUF389 domain-containing protein</fullName>
    </submittedName>
</protein>
<feature type="transmembrane region" description="Helical" evidence="1">
    <location>
        <begin position="193"/>
        <end position="213"/>
    </location>
</feature>
<evidence type="ECO:0000313" key="2">
    <source>
        <dbReference type="EMBL" id="NCD70052.1"/>
    </source>
</evidence>
<organism evidence="2 3">
    <name type="scientific">Mucilaginibacter agri</name>
    <dbReference type="NCBI Taxonomy" id="2695265"/>
    <lineage>
        <taxon>Bacteria</taxon>
        <taxon>Pseudomonadati</taxon>
        <taxon>Bacteroidota</taxon>
        <taxon>Sphingobacteriia</taxon>
        <taxon>Sphingobacteriales</taxon>
        <taxon>Sphingobacteriaceae</taxon>
        <taxon>Mucilaginibacter</taxon>
    </lineage>
</organism>
<keyword evidence="1" id="KW-0472">Membrane</keyword>
<dbReference type="EMBL" id="WWEO01000042">
    <property type="protein sequence ID" value="NCD70052.1"/>
    <property type="molecule type" value="Genomic_DNA"/>
</dbReference>
<reference evidence="2" key="2">
    <citation type="submission" date="2020-10" db="EMBL/GenBank/DDBJ databases">
        <title>Mucilaginibacter sp. nov., isolated from soil.</title>
        <authorList>
            <person name="Jeon C.O."/>
        </authorList>
    </citation>
    <scope>NUCLEOTIDE SEQUENCE</scope>
    <source>
        <strain evidence="2">R11</strain>
    </source>
</reference>
<feature type="transmembrane region" description="Helical" evidence="1">
    <location>
        <begin position="97"/>
        <end position="115"/>
    </location>
</feature>
<keyword evidence="1" id="KW-1133">Transmembrane helix</keyword>
<keyword evidence="3" id="KW-1185">Reference proteome</keyword>
<feature type="transmembrane region" description="Helical" evidence="1">
    <location>
        <begin position="135"/>
        <end position="152"/>
    </location>
</feature>
<dbReference type="Pfam" id="PF04087">
    <property type="entry name" value="DUF389"/>
    <property type="match status" value="1"/>
</dbReference>
<evidence type="ECO:0000313" key="3">
    <source>
        <dbReference type="Proteomes" id="UP000638732"/>
    </source>
</evidence>
<keyword evidence="1" id="KW-0812">Transmembrane</keyword>
<gene>
    <name evidence="2" type="ORF">GSY63_11850</name>
</gene>
<dbReference type="PANTHER" id="PTHR20992:SF9">
    <property type="entry name" value="AT15442P-RELATED"/>
    <property type="match status" value="1"/>
</dbReference>
<dbReference type="PANTHER" id="PTHR20992">
    <property type="entry name" value="AT15442P-RELATED"/>
    <property type="match status" value="1"/>
</dbReference>
<accession>A0A965ZHZ1</accession>
<reference evidence="2" key="1">
    <citation type="submission" date="2020-01" db="EMBL/GenBank/DDBJ databases">
        <authorList>
            <person name="Seo Y.L."/>
        </authorList>
    </citation>
    <scope>NUCLEOTIDE SEQUENCE</scope>
    <source>
        <strain evidence="2">R11</strain>
    </source>
</reference>